<dbReference type="InterPro" id="IPR008276">
    <property type="entry name" value="C_nuclsd_transpt"/>
</dbReference>
<feature type="domain" description="Nucleoside transporter/FeoB GTPase Gate" evidence="10">
    <location>
        <begin position="105"/>
        <end position="202"/>
    </location>
</feature>
<feature type="transmembrane region" description="Helical" evidence="7">
    <location>
        <begin position="302"/>
        <end position="319"/>
    </location>
</feature>
<dbReference type="RefSeq" id="WP_092378902.1">
    <property type="nucleotide sequence ID" value="NZ_FORX01000024.1"/>
</dbReference>
<evidence type="ECO:0000256" key="2">
    <source>
        <dbReference type="ARBA" id="ARBA00009033"/>
    </source>
</evidence>
<feature type="transmembrane region" description="Helical" evidence="7">
    <location>
        <begin position="397"/>
        <end position="415"/>
    </location>
</feature>
<dbReference type="InterPro" id="IPR011642">
    <property type="entry name" value="Gate_dom"/>
</dbReference>
<dbReference type="InterPro" id="IPR011657">
    <property type="entry name" value="CNT_C_dom"/>
</dbReference>
<evidence type="ECO:0000259" key="9">
    <source>
        <dbReference type="Pfam" id="PF07662"/>
    </source>
</evidence>
<dbReference type="Pfam" id="PF01773">
    <property type="entry name" value="Nucleos_tra2_N"/>
    <property type="match status" value="1"/>
</dbReference>
<evidence type="ECO:0000259" key="10">
    <source>
        <dbReference type="Pfam" id="PF07670"/>
    </source>
</evidence>
<dbReference type="PANTHER" id="PTHR10590">
    <property type="entry name" value="SODIUM/NUCLEOSIDE COTRANSPORTER"/>
    <property type="match status" value="1"/>
</dbReference>
<comment type="similarity">
    <text evidence="2">Belongs to the concentrative nucleoside transporter (CNT) (TC 2.A.41) family.</text>
</comment>
<evidence type="ECO:0000256" key="5">
    <source>
        <dbReference type="ARBA" id="ARBA00022989"/>
    </source>
</evidence>
<dbReference type="AlphaFoldDB" id="A0A1I3ZGA5"/>
<feature type="transmembrane region" description="Helical" evidence="7">
    <location>
        <begin position="211"/>
        <end position="230"/>
    </location>
</feature>
<dbReference type="GO" id="GO:0005337">
    <property type="term" value="F:nucleoside transmembrane transporter activity"/>
    <property type="evidence" value="ECO:0007669"/>
    <property type="project" value="InterPro"/>
</dbReference>
<evidence type="ECO:0000256" key="4">
    <source>
        <dbReference type="ARBA" id="ARBA00022692"/>
    </source>
</evidence>
<dbReference type="Pfam" id="PF07670">
    <property type="entry name" value="Gate"/>
    <property type="match status" value="1"/>
</dbReference>
<evidence type="ECO:0000313" key="11">
    <source>
        <dbReference type="EMBL" id="SFK42940.1"/>
    </source>
</evidence>
<keyword evidence="3" id="KW-1003">Cell membrane</keyword>
<evidence type="ECO:0000259" key="8">
    <source>
        <dbReference type="Pfam" id="PF01773"/>
    </source>
</evidence>
<keyword evidence="5 7" id="KW-1133">Transmembrane helix</keyword>
<feature type="transmembrane region" description="Helical" evidence="7">
    <location>
        <begin position="29"/>
        <end position="49"/>
    </location>
</feature>
<dbReference type="STRING" id="52560.SAMN04488082_1247"/>
<feature type="transmembrane region" description="Helical" evidence="7">
    <location>
        <begin position="6"/>
        <end position="22"/>
    </location>
</feature>
<reference evidence="12" key="1">
    <citation type="submission" date="2016-10" db="EMBL/GenBank/DDBJ databases">
        <authorList>
            <person name="Varghese N."/>
            <person name="Submissions S."/>
        </authorList>
    </citation>
    <scope>NUCLEOTIDE SEQUENCE [LARGE SCALE GENOMIC DNA]</scope>
    <source>
        <strain evidence="12">DSM 5918</strain>
    </source>
</reference>
<feature type="domain" description="Concentrative nucleoside transporter C-terminal" evidence="9">
    <location>
        <begin position="210"/>
        <end position="413"/>
    </location>
</feature>
<dbReference type="OrthoDB" id="9766455at2"/>
<dbReference type="PANTHER" id="PTHR10590:SF4">
    <property type="entry name" value="SOLUTE CARRIER FAMILY 28 MEMBER 3"/>
    <property type="match status" value="1"/>
</dbReference>
<dbReference type="Proteomes" id="UP000198635">
    <property type="component" value="Unassembled WGS sequence"/>
</dbReference>
<name>A0A1I3ZGA5_9BACT</name>
<feature type="transmembrane region" description="Helical" evidence="7">
    <location>
        <begin position="264"/>
        <end position="290"/>
    </location>
</feature>
<dbReference type="Pfam" id="PF07662">
    <property type="entry name" value="Nucleos_tra2_C"/>
    <property type="match status" value="1"/>
</dbReference>
<sequence length="416" mass="43175">MSFAVLQSAFGLVAFVLIAWILSENRRGVRLRLVVIGLALQFALAVMLLKLPMFRDVFLALNRAAQALEEGTRAGTGFVFGYLGGGPLPFAEPYPGAAYVFAFRGLPVIVVTAALSALLYHWKIIPVLVRGVSFALQRTMGIGGALGIGCAANIFAGMVESPLFVRPYVASMTRSELFTLMTCGMATIAGTVLVLYAGIIGPVLPGALGHILTASLISVPASILIAGVMIPESGQPTLGKVSPPSESRGSMDAVVQGTTLGVKVFISVAALLVVLLALVSMFNQILGLLPAAGGEALTLQRILGYLMSPLVWLTGIPWSEAHAAGGLMGTKIVLNELLAYLDLAALPAGTLSERSILIMTYSMCGFANVGSLGILIGGLSRVAPERAAEIVELGPRSILAGVLATLMTGAMVGVLV</sequence>
<evidence type="ECO:0000313" key="12">
    <source>
        <dbReference type="Proteomes" id="UP000198635"/>
    </source>
</evidence>
<protein>
    <submittedName>
        <fullName evidence="11">Concentrative nucleoside transporter, CNT family</fullName>
    </submittedName>
</protein>
<keyword evidence="12" id="KW-1185">Reference proteome</keyword>
<dbReference type="EMBL" id="FORX01000024">
    <property type="protein sequence ID" value="SFK42940.1"/>
    <property type="molecule type" value="Genomic_DNA"/>
</dbReference>
<evidence type="ECO:0000256" key="7">
    <source>
        <dbReference type="SAM" id="Phobius"/>
    </source>
</evidence>
<feature type="transmembrane region" description="Helical" evidence="7">
    <location>
        <begin position="97"/>
        <end position="120"/>
    </location>
</feature>
<keyword evidence="4 7" id="KW-0812">Transmembrane</keyword>
<dbReference type="GO" id="GO:0005886">
    <property type="term" value="C:plasma membrane"/>
    <property type="evidence" value="ECO:0007669"/>
    <property type="project" value="UniProtKB-SubCell"/>
</dbReference>
<proteinExistence type="inferred from homology"/>
<dbReference type="InterPro" id="IPR002668">
    <property type="entry name" value="CNT_N_dom"/>
</dbReference>
<feature type="transmembrane region" description="Helical" evidence="7">
    <location>
        <begin position="177"/>
        <end position="199"/>
    </location>
</feature>
<gene>
    <name evidence="11" type="ORF">SAMN04488082_1247</name>
</gene>
<evidence type="ECO:0000256" key="1">
    <source>
        <dbReference type="ARBA" id="ARBA00004651"/>
    </source>
</evidence>
<evidence type="ECO:0000256" key="6">
    <source>
        <dbReference type="ARBA" id="ARBA00023136"/>
    </source>
</evidence>
<dbReference type="GO" id="GO:0015293">
    <property type="term" value="F:symporter activity"/>
    <property type="evidence" value="ECO:0007669"/>
    <property type="project" value="TreeGrafter"/>
</dbReference>
<keyword evidence="6 7" id="KW-0472">Membrane</keyword>
<comment type="subcellular location">
    <subcellularLocation>
        <location evidence="1">Cell membrane</location>
        <topology evidence="1">Multi-pass membrane protein</topology>
    </subcellularLocation>
</comment>
<organism evidence="11 12">
    <name type="scientific">Desulfomicrobium apsheronum</name>
    <dbReference type="NCBI Taxonomy" id="52560"/>
    <lineage>
        <taxon>Bacteria</taxon>
        <taxon>Pseudomonadati</taxon>
        <taxon>Thermodesulfobacteriota</taxon>
        <taxon>Desulfovibrionia</taxon>
        <taxon>Desulfovibrionales</taxon>
        <taxon>Desulfomicrobiaceae</taxon>
        <taxon>Desulfomicrobium</taxon>
    </lineage>
</organism>
<evidence type="ECO:0000256" key="3">
    <source>
        <dbReference type="ARBA" id="ARBA00022475"/>
    </source>
</evidence>
<feature type="transmembrane region" description="Helical" evidence="7">
    <location>
        <begin position="141"/>
        <end position="165"/>
    </location>
</feature>
<feature type="transmembrane region" description="Helical" evidence="7">
    <location>
        <begin position="356"/>
        <end position="376"/>
    </location>
</feature>
<accession>A0A1I3ZGA5</accession>
<feature type="domain" description="Concentrative nucleoside transporter N-terminal" evidence="8">
    <location>
        <begin position="10"/>
        <end position="83"/>
    </location>
</feature>